<evidence type="ECO:0000256" key="1">
    <source>
        <dbReference type="SAM" id="MobiDB-lite"/>
    </source>
</evidence>
<feature type="compositionally biased region" description="Basic residues" evidence="1">
    <location>
        <begin position="108"/>
        <end position="117"/>
    </location>
</feature>
<accession>A0A9W6TTP7</accession>
<reference evidence="2" key="1">
    <citation type="submission" date="2023-04" db="EMBL/GenBank/DDBJ databases">
        <title>Phytophthora fragariaefolia NBRC 109709.</title>
        <authorList>
            <person name="Ichikawa N."/>
            <person name="Sato H."/>
            <person name="Tonouchi N."/>
        </authorList>
    </citation>
    <scope>NUCLEOTIDE SEQUENCE</scope>
    <source>
        <strain evidence="2">NBRC 109709</strain>
    </source>
</reference>
<gene>
    <name evidence="2" type="ORF">Pfra01_000209800</name>
</gene>
<protein>
    <submittedName>
        <fullName evidence="2">Unnamed protein product</fullName>
    </submittedName>
</protein>
<name>A0A9W6TTP7_9STRA</name>
<dbReference type="Proteomes" id="UP001165121">
    <property type="component" value="Unassembled WGS sequence"/>
</dbReference>
<dbReference type="OrthoDB" id="135793at2759"/>
<dbReference type="EMBL" id="BSXT01000167">
    <property type="protein sequence ID" value="GMF19620.1"/>
    <property type="molecule type" value="Genomic_DNA"/>
</dbReference>
<keyword evidence="3" id="KW-1185">Reference proteome</keyword>
<proteinExistence type="predicted"/>
<organism evidence="2 3">
    <name type="scientific">Phytophthora fragariaefolia</name>
    <dbReference type="NCBI Taxonomy" id="1490495"/>
    <lineage>
        <taxon>Eukaryota</taxon>
        <taxon>Sar</taxon>
        <taxon>Stramenopiles</taxon>
        <taxon>Oomycota</taxon>
        <taxon>Peronosporomycetes</taxon>
        <taxon>Peronosporales</taxon>
        <taxon>Peronosporaceae</taxon>
        <taxon>Phytophthora</taxon>
    </lineage>
</organism>
<sequence length="273" mass="30425">MSPSSREGSRKREWPRFSGNREEFDGFSQLLVFALSGDGKLGYIAVSDYKPTKPFTFQGREYPPAVDLEGKDSGPDSATPLASITPRPSDVGEEDENDGDRGDGKNGGNKKKKKGKKKQNLLGLVVDGKEAARLQMRVKTEKTDVCYILVPSLPVNYRKLVQGLLCPYAMWQAIEGHFGARDPTDYASSYTGMFRYRLEDAENPEMFVQTLDSNIITFERVIDTKLSDIFKSMILQHALPTSRECIVRGWLGQAKTLSYIKVMELVSSCSGLT</sequence>
<dbReference type="AlphaFoldDB" id="A0A9W6TTP7"/>
<feature type="region of interest" description="Disordered" evidence="1">
    <location>
        <begin position="1"/>
        <end position="20"/>
    </location>
</feature>
<feature type="region of interest" description="Disordered" evidence="1">
    <location>
        <begin position="54"/>
        <end position="117"/>
    </location>
</feature>
<comment type="caution">
    <text evidence="2">The sequence shown here is derived from an EMBL/GenBank/DDBJ whole genome shotgun (WGS) entry which is preliminary data.</text>
</comment>
<evidence type="ECO:0000313" key="2">
    <source>
        <dbReference type="EMBL" id="GMF19620.1"/>
    </source>
</evidence>
<evidence type="ECO:0000313" key="3">
    <source>
        <dbReference type="Proteomes" id="UP001165121"/>
    </source>
</evidence>
<feature type="compositionally biased region" description="Basic and acidic residues" evidence="1">
    <location>
        <begin position="7"/>
        <end position="20"/>
    </location>
</feature>